<dbReference type="Pfam" id="PF13896">
    <property type="entry name" value="Glyco_transf_49"/>
    <property type="match status" value="1"/>
</dbReference>
<accession>A0AAQ4EVZ3</accession>
<feature type="region of interest" description="Disordered" evidence="1">
    <location>
        <begin position="110"/>
        <end position="141"/>
    </location>
</feature>
<evidence type="ECO:0000313" key="4">
    <source>
        <dbReference type="Proteomes" id="UP001321473"/>
    </source>
</evidence>
<keyword evidence="4" id="KW-1185">Reference proteome</keyword>
<dbReference type="Proteomes" id="UP001321473">
    <property type="component" value="Unassembled WGS sequence"/>
</dbReference>
<feature type="region of interest" description="Disordered" evidence="1">
    <location>
        <begin position="505"/>
        <end position="526"/>
    </location>
</feature>
<feature type="transmembrane region" description="Helical" evidence="2">
    <location>
        <begin position="70"/>
        <end position="88"/>
    </location>
</feature>
<name>A0AAQ4EVZ3_AMBAM</name>
<dbReference type="AlphaFoldDB" id="A0AAQ4EVZ3"/>
<comment type="caution">
    <text evidence="3">The sequence shown here is derived from an EMBL/GenBank/DDBJ whole genome shotgun (WGS) entry which is preliminary data.</text>
</comment>
<evidence type="ECO:0000256" key="1">
    <source>
        <dbReference type="SAM" id="MobiDB-lite"/>
    </source>
</evidence>
<keyword evidence="2" id="KW-0472">Membrane</keyword>
<dbReference type="PANTHER" id="PTHR47412">
    <property type="entry name" value="FI01434P-RELATED"/>
    <property type="match status" value="1"/>
</dbReference>
<reference evidence="3 4" key="1">
    <citation type="journal article" date="2023" name="Arcadia Sci">
        <title>De novo assembly of a long-read Amblyomma americanum tick genome.</title>
        <authorList>
            <person name="Chou S."/>
            <person name="Poskanzer K.E."/>
            <person name="Rollins M."/>
            <person name="Thuy-Boun P.S."/>
        </authorList>
    </citation>
    <scope>NUCLEOTIDE SEQUENCE [LARGE SCALE GENOMIC DNA]</scope>
    <source>
        <strain evidence="3">F_SG_1</strain>
        <tissue evidence="3">Salivary glands</tissue>
    </source>
</reference>
<dbReference type="PANTHER" id="PTHR47412:SF1">
    <property type="entry name" value="FI01434P-RELATED"/>
    <property type="match status" value="1"/>
</dbReference>
<evidence type="ECO:0000256" key="2">
    <source>
        <dbReference type="SAM" id="Phobius"/>
    </source>
</evidence>
<gene>
    <name evidence="3" type="ORF">V5799_019777</name>
</gene>
<keyword evidence="2" id="KW-1133">Transmembrane helix</keyword>
<dbReference type="EMBL" id="JARKHS020010330">
    <property type="protein sequence ID" value="KAK8778881.1"/>
    <property type="molecule type" value="Genomic_DNA"/>
</dbReference>
<organism evidence="3 4">
    <name type="scientific">Amblyomma americanum</name>
    <name type="common">Lone star tick</name>
    <dbReference type="NCBI Taxonomy" id="6943"/>
    <lineage>
        <taxon>Eukaryota</taxon>
        <taxon>Metazoa</taxon>
        <taxon>Ecdysozoa</taxon>
        <taxon>Arthropoda</taxon>
        <taxon>Chelicerata</taxon>
        <taxon>Arachnida</taxon>
        <taxon>Acari</taxon>
        <taxon>Parasitiformes</taxon>
        <taxon>Ixodida</taxon>
        <taxon>Ixodoidea</taxon>
        <taxon>Ixodidae</taxon>
        <taxon>Amblyomminae</taxon>
        <taxon>Amblyomma</taxon>
    </lineage>
</organism>
<sequence>MVCFLCFPVSYQPGCQRQSRDIVSREEEEHRFAGTPCRSFRDKNNVVAMYGAPKVSLCLQRRRKLWDRRFAPFALALLIVACLGAYAFQRSSMRAAALNRLARLGRHYRNREPFYGPPTQPATPGQQHRRPLMSPKADTAADGDVAKRRLCVEGLAAADRSAAGGHPQRQRRQCNYTSDSGAIFVVLENFVECDGCHDYEEDNVTLATHASYGFLRHIPELCDRWRGLLSVAVFAPGSDFDDALSTIAAMRHCSRNPCVRKAVTWHLVYDRVKSRPFRNAAHTPASLATGSPQPWDTRDLRRSDHLCSSLTESQFHPDTSFKRMQGIPYPANVLRNVARMLAPTRYVLVQDVRLYPSANIVPRFLSYVAEQRRLRSLSDYRDVFVLPVFEAAPLRKEGATVQQWVPPRTMRQLEESLRSGMVALPLNDPSQGGALWSLFFPAGNATGSLNASSKDEETRERLGVFETFKRNRTLQLWEPVFLGTKEDPAYDERFRWEAGGDRVSQCSGRHDDVTPKHPGTADKPTPLHRLAQLPKSTLLLFLWFAGFLFV</sequence>
<protein>
    <submittedName>
        <fullName evidence="3">Uncharacterized protein</fullName>
    </submittedName>
</protein>
<proteinExistence type="predicted"/>
<keyword evidence="2" id="KW-0812">Transmembrane</keyword>
<evidence type="ECO:0000313" key="3">
    <source>
        <dbReference type="EMBL" id="KAK8778881.1"/>
    </source>
</evidence>